<name>A0A0E9PRK5_ANGAN</name>
<organism evidence="1">
    <name type="scientific">Anguilla anguilla</name>
    <name type="common">European freshwater eel</name>
    <name type="synonym">Muraena anguilla</name>
    <dbReference type="NCBI Taxonomy" id="7936"/>
    <lineage>
        <taxon>Eukaryota</taxon>
        <taxon>Metazoa</taxon>
        <taxon>Chordata</taxon>
        <taxon>Craniata</taxon>
        <taxon>Vertebrata</taxon>
        <taxon>Euteleostomi</taxon>
        <taxon>Actinopterygii</taxon>
        <taxon>Neopterygii</taxon>
        <taxon>Teleostei</taxon>
        <taxon>Anguilliformes</taxon>
        <taxon>Anguillidae</taxon>
        <taxon>Anguilla</taxon>
    </lineage>
</organism>
<reference evidence="1" key="2">
    <citation type="journal article" date="2015" name="Fish Shellfish Immunol.">
        <title>Early steps in the European eel (Anguilla anguilla)-Vibrio vulnificus interaction in the gills: Role of the RtxA13 toxin.</title>
        <authorList>
            <person name="Callol A."/>
            <person name="Pajuelo D."/>
            <person name="Ebbesson L."/>
            <person name="Teles M."/>
            <person name="MacKenzie S."/>
            <person name="Amaro C."/>
        </authorList>
    </citation>
    <scope>NUCLEOTIDE SEQUENCE</scope>
</reference>
<accession>A0A0E9PRK5</accession>
<reference evidence="1" key="1">
    <citation type="submission" date="2014-11" db="EMBL/GenBank/DDBJ databases">
        <authorList>
            <person name="Amaro Gonzalez C."/>
        </authorList>
    </citation>
    <scope>NUCLEOTIDE SEQUENCE</scope>
</reference>
<protein>
    <submittedName>
        <fullName evidence="1">Uncharacterized protein</fullName>
    </submittedName>
</protein>
<sequence length="39" mass="4372">MASTAAAKERRQATAKNPLPLTLCEIYIATIYDWSPYNV</sequence>
<evidence type="ECO:0000313" key="1">
    <source>
        <dbReference type="EMBL" id="JAH06912.1"/>
    </source>
</evidence>
<proteinExistence type="predicted"/>
<dbReference type="AlphaFoldDB" id="A0A0E9PRK5"/>
<dbReference type="EMBL" id="GBXM01101665">
    <property type="protein sequence ID" value="JAH06912.1"/>
    <property type="molecule type" value="Transcribed_RNA"/>
</dbReference>